<dbReference type="InterPro" id="IPR003173">
    <property type="entry name" value="PC4_C"/>
</dbReference>
<feature type="region of interest" description="Disordered" evidence="7">
    <location>
        <begin position="26"/>
        <end position="92"/>
    </location>
</feature>
<evidence type="ECO:0000256" key="2">
    <source>
        <dbReference type="ARBA" id="ARBA00009001"/>
    </source>
</evidence>
<protein>
    <recommendedName>
        <fullName evidence="8">Transcriptional coactivator p15 (PC4) C-terminal domain-containing protein</fullName>
    </recommendedName>
</protein>
<sequence length="239" mass="26356">MHRVNPTLFLGASNESIPPLLEVDSSSFSSIPPWKSHTIPSSRPARLRHARMGRVSKKRHADAPSDEEVAQPSKKTKTKTAAEPGKDDEGNSFWPLSATRRVVIQNFKGKNYVNFREYYSDASGELKPTKKVSIIHYDINFGGPCGVLKPGALATLLPDEATERGIMLTLEQYNDLLTAIPALNAELQSKGHDVPDIFVTSSNTSAPKRVTKSPPKDQSRKKKKMNIEATSDEEEAESD</sequence>
<gene>
    <name evidence="9" type="ORF">RRF57_004555</name>
</gene>
<evidence type="ECO:0000256" key="3">
    <source>
        <dbReference type="ARBA" id="ARBA00023015"/>
    </source>
</evidence>
<proteinExistence type="inferred from homology"/>
<comment type="subcellular location">
    <subcellularLocation>
        <location evidence="1">Nucleus</location>
    </subcellularLocation>
</comment>
<accession>A0AAN7UAU2</accession>
<evidence type="ECO:0000256" key="7">
    <source>
        <dbReference type="SAM" id="MobiDB-lite"/>
    </source>
</evidence>
<evidence type="ECO:0000256" key="4">
    <source>
        <dbReference type="ARBA" id="ARBA00023125"/>
    </source>
</evidence>
<evidence type="ECO:0000256" key="6">
    <source>
        <dbReference type="ARBA" id="ARBA00023242"/>
    </source>
</evidence>
<keyword evidence="10" id="KW-1185">Reference proteome</keyword>
<keyword evidence="6" id="KW-0539">Nucleus</keyword>
<dbReference type="InterPro" id="IPR009044">
    <property type="entry name" value="ssDNA-bd_transcriptional_reg"/>
</dbReference>
<evidence type="ECO:0000313" key="9">
    <source>
        <dbReference type="EMBL" id="KAK5628840.1"/>
    </source>
</evidence>
<dbReference type="InterPro" id="IPR045125">
    <property type="entry name" value="Sub1/Tcp4-like"/>
</dbReference>
<dbReference type="PANTHER" id="PTHR13215">
    <property type="entry name" value="RNA POLYMERASE II TRANSCRIPTIONAL COACTIVATOR"/>
    <property type="match status" value="1"/>
</dbReference>
<feature type="compositionally biased region" description="Basic residues" evidence="7">
    <location>
        <begin position="45"/>
        <end position="60"/>
    </location>
</feature>
<dbReference type="AlphaFoldDB" id="A0AAN7UAU2"/>
<comment type="caution">
    <text evidence="9">The sequence shown here is derived from an EMBL/GenBank/DDBJ whole genome shotgun (WGS) entry which is preliminary data.</text>
</comment>
<keyword evidence="4" id="KW-0238">DNA-binding</keyword>
<reference evidence="9 10" key="1">
    <citation type="submission" date="2023-10" db="EMBL/GenBank/DDBJ databases">
        <title>Draft genome sequence of Xylaria bambusicola isolate GMP-LS, the root and basal stem rot pathogen of sugarcane in Indonesia.</title>
        <authorList>
            <person name="Selvaraj P."/>
            <person name="Muralishankar V."/>
            <person name="Muruganantham S."/>
            <person name="Sp S."/>
            <person name="Haryani S."/>
            <person name="Lau K.J.X."/>
            <person name="Naqvi N.I."/>
        </authorList>
    </citation>
    <scope>NUCLEOTIDE SEQUENCE [LARGE SCALE GENOMIC DNA]</scope>
    <source>
        <strain evidence="9">GMP-LS</strain>
    </source>
</reference>
<evidence type="ECO:0000259" key="8">
    <source>
        <dbReference type="Pfam" id="PF02229"/>
    </source>
</evidence>
<dbReference type="Proteomes" id="UP001305414">
    <property type="component" value="Unassembled WGS sequence"/>
</dbReference>
<evidence type="ECO:0000256" key="5">
    <source>
        <dbReference type="ARBA" id="ARBA00023163"/>
    </source>
</evidence>
<feature type="domain" description="Transcriptional coactivator p15 (PC4) C-terminal" evidence="8">
    <location>
        <begin position="94"/>
        <end position="131"/>
    </location>
</feature>
<evidence type="ECO:0000313" key="10">
    <source>
        <dbReference type="Proteomes" id="UP001305414"/>
    </source>
</evidence>
<keyword evidence="3" id="KW-0805">Transcription regulation</keyword>
<dbReference type="EMBL" id="JAWHQM010000009">
    <property type="protein sequence ID" value="KAK5628840.1"/>
    <property type="molecule type" value="Genomic_DNA"/>
</dbReference>
<dbReference type="GO" id="GO:0003677">
    <property type="term" value="F:DNA binding"/>
    <property type="evidence" value="ECO:0007669"/>
    <property type="project" value="UniProtKB-KW"/>
</dbReference>
<evidence type="ECO:0000256" key="1">
    <source>
        <dbReference type="ARBA" id="ARBA00004123"/>
    </source>
</evidence>
<keyword evidence="5" id="KW-0804">Transcription</keyword>
<dbReference type="Gene3D" id="2.30.31.10">
    <property type="entry name" value="Transcriptional Coactivator Pc4, Chain A"/>
    <property type="match status" value="1"/>
</dbReference>
<dbReference type="GO" id="GO:0060261">
    <property type="term" value="P:positive regulation of transcription initiation by RNA polymerase II"/>
    <property type="evidence" value="ECO:0007669"/>
    <property type="project" value="InterPro"/>
</dbReference>
<feature type="compositionally biased region" description="Acidic residues" evidence="7">
    <location>
        <begin position="230"/>
        <end position="239"/>
    </location>
</feature>
<dbReference type="SUPFAM" id="SSF54447">
    <property type="entry name" value="ssDNA-binding transcriptional regulator domain"/>
    <property type="match status" value="1"/>
</dbReference>
<organism evidence="9 10">
    <name type="scientific">Xylaria bambusicola</name>
    <dbReference type="NCBI Taxonomy" id="326684"/>
    <lineage>
        <taxon>Eukaryota</taxon>
        <taxon>Fungi</taxon>
        <taxon>Dikarya</taxon>
        <taxon>Ascomycota</taxon>
        <taxon>Pezizomycotina</taxon>
        <taxon>Sordariomycetes</taxon>
        <taxon>Xylariomycetidae</taxon>
        <taxon>Xylariales</taxon>
        <taxon>Xylariaceae</taxon>
        <taxon>Xylaria</taxon>
    </lineage>
</organism>
<dbReference type="Pfam" id="PF02229">
    <property type="entry name" value="PC4"/>
    <property type="match status" value="1"/>
</dbReference>
<comment type="similarity">
    <text evidence="2">Belongs to the transcriptional coactivator PC4 family.</text>
</comment>
<dbReference type="GO" id="GO:0003713">
    <property type="term" value="F:transcription coactivator activity"/>
    <property type="evidence" value="ECO:0007669"/>
    <property type="project" value="InterPro"/>
</dbReference>
<name>A0AAN7UAU2_9PEZI</name>
<dbReference type="GO" id="GO:0005634">
    <property type="term" value="C:nucleus"/>
    <property type="evidence" value="ECO:0007669"/>
    <property type="project" value="UniProtKB-SubCell"/>
</dbReference>
<feature type="region of interest" description="Disordered" evidence="7">
    <location>
        <begin position="196"/>
        <end position="239"/>
    </location>
</feature>